<dbReference type="STRING" id="240176.A8NC84"/>
<dbReference type="InParanoid" id="A8NC84"/>
<dbReference type="Pfam" id="PF11735">
    <property type="entry name" value="CAP59_mtransfer"/>
    <property type="match status" value="1"/>
</dbReference>
<dbReference type="OrthoDB" id="262547at2759"/>
<dbReference type="EMBL" id="AACS02000009">
    <property type="protein sequence ID" value="EAU89357.1"/>
    <property type="molecule type" value="Genomic_DNA"/>
</dbReference>
<keyword evidence="1" id="KW-0472">Membrane</keyword>
<comment type="caution">
    <text evidence="2">The sequence shown here is derived from an EMBL/GenBank/DDBJ whole genome shotgun (WGS) entry which is preliminary data.</text>
</comment>
<keyword evidence="1" id="KW-0812">Transmembrane</keyword>
<dbReference type="PANTHER" id="PTHR34144">
    <property type="entry name" value="CHROMOSOME 8, WHOLE GENOME SHOTGUN SEQUENCE"/>
    <property type="match status" value="1"/>
</dbReference>
<dbReference type="eggNOG" id="ENOG502RJAT">
    <property type="taxonomic scope" value="Eukaryota"/>
</dbReference>
<gene>
    <name evidence="2" type="ORF">CC1G_11053</name>
</gene>
<evidence type="ECO:0008006" key="4">
    <source>
        <dbReference type="Google" id="ProtNLM"/>
    </source>
</evidence>
<organism evidence="2 3">
    <name type="scientific">Coprinopsis cinerea (strain Okayama-7 / 130 / ATCC MYA-4618 / FGSC 9003)</name>
    <name type="common">Inky cap fungus</name>
    <name type="synonym">Hormographiella aspergillata</name>
    <dbReference type="NCBI Taxonomy" id="240176"/>
    <lineage>
        <taxon>Eukaryota</taxon>
        <taxon>Fungi</taxon>
        <taxon>Dikarya</taxon>
        <taxon>Basidiomycota</taxon>
        <taxon>Agaricomycotina</taxon>
        <taxon>Agaricomycetes</taxon>
        <taxon>Agaricomycetidae</taxon>
        <taxon>Agaricales</taxon>
        <taxon>Agaricineae</taxon>
        <taxon>Psathyrellaceae</taxon>
        <taxon>Coprinopsis</taxon>
    </lineage>
</organism>
<dbReference type="PANTHER" id="PTHR34144:SF7">
    <property type="entry name" value="EXPORT PROTEIN (CAP59), PUTATIVE (AFU_ORTHOLOGUE AFUA_7G05020)-RELATED"/>
    <property type="match status" value="1"/>
</dbReference>
<dbReference type="InterPro" id="IPR021047">
    <property type="entry name" value="Mannosyltransferase_CMT1"/>
</dbReference>
<reference evidence="2 3" key="1">
    <citation type="journal article" date="2010" name="Proc. Natl. Acad. Sci. U.S.A.">
        <title>Insights into evolution of multicellular fungi from the assembled chromosomes of the mushroom Coprinopsis cinerea (Coprinus cinereus).</title>
        <authorList>
            <person name="Stajich J.E."/>
            <person name="Wilke S.K."/>
            <person name="Ahren D."/>
            <person name="Au C.H."/>
            <person name="Birren B.W."/>
            <person name="Borodovsky M."/>
            <person name="Burns C."/>
            <person name="Canback B."/>
            <person name="Casselton L.A."/>
            <person name="Cheng C.K."/>
            <person name="Deng J."/>
            <person name="Dietrich F.S."/>
            <person name="Fargo D.C."/>
            <person name="Farman M.L."/>
            <person name="Gathman A.C."/>
            <person name="Goldberg J."/>
            <person name="Guigo R."/>
            <person name="Hoegger P.J."/>
            <person name="Hooker J.B."/>
            <person name="Huggins A."/>
            <person name="James T.Y."/>
            <person name="Kamada T."/>
            <person name="Kilaru S."/>
            <person name="Kodira C."/>
            <person name="Kues U."/>
            <person name="Kupfer D."/>
            <person name="Kwan H.S."/>
            <person name="Lomsadze A."/>
            <person name="Li W."/>
            <person name="Lilly W.W."/>
            <person name="Ma L.J."/>
            <person name="Mackey A.J."/>
            <person name="Manning G."/>
            <person name="Martin F."/>
            <person name="Muraguchi H."/>
            <person name="Natvig D.O."/>
            <person name="Palmerini H."/>
            <person name="Ramesh M.A."/>
            <person name="Rehmeyer C.J."/>
            <person name="Roe B.A."/>
            <person name="Shenoy N."/>
            <person name="Stanke M."/>
            <person name="Ter-Hovhannisyan V."/>
            <person name="Tunlid A."/>
            <person name="Velagapudi R."/>
            <person name="Vision T.J."/>
            <person name="Zeng Q."/>
            <person name="Zolan M.E."/>
            <person name="Pukkila P.J."/>
        </authorList>
    </citation>
    <scope>NUCLEOTIDE SEQUENCE [LARGE SCALE GENOMIC DNA]</scope>
    <source>
        <strain evidence="3">Okayama-7 / 130 / ATCC MYA-4618 / FGSC 9003</strain>
    </source>
</reference>
<evidence type="ECO:0000256" key="1">
    <source>
        <dbReference type="SAM" id="Phobius"/>
    </source>
</evidence>
<keyword evidence="1" id="KW-1133">Transmembrane helix</keyword>
<dbReference type="OMA" id="YIASMHW"/>
<proteinExistence type="predicted"/>
<dbReference type="RefSeq" id="XP_001832428.1">
    <property type="nucleotide sequence ID" value="XM_001832376.1"/>
</dbReference>
<evidence type="ECO:0000313" key="3">
    <source>
        <dbReference type="Proteomes" id="UP000001861"/>
    </source>
</evidence>
<feature type="transmembrane region" description="Helical" evidence="1">
    <location>
        <begin position="21"/>
        <end position="40"/>
    </location>
</feature>
<dbReference type="KEGG" id="cci:CC1G_11053"/>
<accession>A8NC84</accession>
<dbReference type="VEuPathDB" id="FungiDB:CC1G_11053"/>
<protein>
    <recommendedName>
        <fullName evidence="4">Polysaccharide export protein</fullName>
    </recommendedName>
</protein>
<dbReference type="GeneID" id="6008914"/>
<dbReference type="AlphaFoldDB" id="A8NC84"/>
<keyword evidence="3" id="KW-1185">Reference proteome</keyword>
<name>A8NC84_COPC7</name>
<evidence type="ECO:0000313" key="2">
    <source>
        <dbReference type="EMBL" id="EAU89357.1"/>
    </source>
</evidence>
<sequence length="416" mass="47794">MKGSNYSMQHLPQGLRRRRQLVRILAFIAVAFFVFEFLYWRRSEPRTEDVPLHNSHSNLEKKPIGRVFIAANLWKCEELLEDHWIPGLFSLILLLGKENVFVSITASPGPDRTLTILGTLEKQLEDMGVENRIVLGGQTHKDVVNRKPEPGEAGWVVTPRGRTALRRIPYLAKVRNEVLEPLEDPKVVNGTRSFDKILFLNDIVFTGEDAWELLRTRNGHYSAACGLDFTEYRRFYDTFVMRDTNGWEFASTRFPIFASGPSRDAMLRGEIVPVKSCWNGIAAFDAKPFLPPTSLRFRAIDDSMAAYHLEGSECCLIHVDNPETEKQGVWVNPRVRVAYEKVAYDRVRVWPTREDEVVGWFVRFGTNLLRLPWLKGAIKRKIAKWEKEGQRKEPGSFCVVEEMQVLSKTGWTKIGV</sequence>
<dbReference type="Proteomes" id="UP000001861">
    <property type="component" value="Unassembled WGS sequence"/>
</dbReference>